<keyword evidence="5 8" id="KW-0648">Protein biosynthesis</keyword>
<keyword evidence="13" id="KW-1185">Reference proteome</keyword>
<dbReference type="CDD" id="cd03702">
    <property type="entry name" value="IF2_mtIF2_II"/>
    <property type="match status" value="1"/>
</dbReference>
<dbReference type="PANTHER" id="PTHR43381:SF5">
    <property type="entry name" value="TR-TYPE G DOMAIN-CONTAINING PROTEIN"/>
    <property type="match status" value="1"/>
</dbReference>
<dbReference type="CDD" id="cd03692">
    <property type="entry name" value="mtIF2_IVc"/>
    <property type="match status" value="1"/>
</dbReference>
<sequence>MSIRVHELAKELNLSSKEVMTKLVAMGTDVKNHLSTVDQRDVDRLKNQLKGKEKNLERSEHKSTEETKQNRSGSVQDEMLKDPRSAPERKTQNPRPDGQFQSSRSGMEGRSQGPRQGTEGRPQGPRPGNQGQAQSPRPGNQGQRPQGPRPGYQGQSQGPRPGYQGQPQGPRPGYQGQSQGPRPGYQGQSQGPRPGYQGQPQGPRPGYQGQPQGPRPGYQGQPQGPRPGYQGQPQGPRPRYQGQSQGPRPGYQGQPQGPRPGYQGQPQGPRPGYQGQPQGNRPGYQGQSQGNRPGYQGQSQSNRSGHQGQSQGSRYGTPSRSSAAAPPSPIIPEPAKRQMPNKKTQDKAYERKRELEKERENVIRSPHKRPQKNPKKEVRDTTPKHIVIQGSISVQDLASKMSRKAGELIKQLMNLGVMATINQELDPETATILAAEMGVTVEVKAEKSLAVIEEIQDDPKDLVFRPPVVTVMGHVDHGKTSLLDAIRTTHVTASEAGGITQHIGAYQVEINGQKITFLDTPGHEAFTSMRARGAQVTDIAILVVAADDGIMPQTVEAINHAKAAEVPIIIAINKIDKENADPEKVKQELTEYGLVVEEWGGDTIAVPVSAKSKLNIEQLLEMILLVAELRDLKANPNRPAAGTVIEAELDKGKGPIATVLVSKGTLNIGDVAVAGCAYGRIKAMVDEKGRRVKKAGPSMPVEVQGLSEVPEAGEPFYVVADEKLARQITSARIAVRKVEESKQNVAVKVSLEDLFDKIKEGEIKELNIIIKADVQGSVEALKQSLLRLSTGEVRVNPIHGGVGAINKNDIMLASASNAIILGFNVRPDSNAKATAELEGVDLRLYRVIYDAIEDVKAAMTGLLDPSFKEVVVGKAEVRQVFKVPKAGTVAGCMVTEGKIIRSANVRIIRDGIVIHEGVMESLKRFKDDAKEVAEGFECGIGIEKYNDVKEGDTIEAFVMEEVKRTL</sequence>
<proteinExistence type="inferred from homology"/>
<dbReference type="eggNOG" id="COG0532">
    <property type="taxonomic scope" value="Bacteria"/>
</dbReference>
<protein>
    <recommendedName>
        <fullName evidence="2 8">Translation initiation factor IF-2</fullName>
    </recommendedName>
</protein>
<feature type="compositionally biased region" description="Basic and acidic residues" evidence="10">
    <location>
        <begin position="38"/>
        <end position="69"/>
    </location>
</feature>
<dbReference type="InterPro" id="IPR000795">
    <property type="entry name" value="T_Tr_GTP-bd_dom"/>
</dbReference>
<dbReference type="SUPFAM" id="SSF52540">
    <property type="entry name" value="P-loop containing nucleoside triphosphate hydrolases"/>
    <property type="match status" value="1"/>
</dbReference>
<dbReference type="Gene3D" id="3.40.50.300">
    <property type="entry name" value="P-loop containing nucleotide triphosphate hydrolases"/>
    <property type="match status" value="1"/>
</dbReference>
<dbReference type="PATRIC" id="fig|768706.3.peg.4701"/>
<dbReference type="PANTHER" id="PTHR43381">
    <property type="entry name" value="TRANSLATION INITIATION FACTOR IF-2-RELATED"/>
    <property type="match status" value="1"/>
</dbReference>
<feature type="region of interest" description="Disordered" evidence="10">
    <location>
        <begin position="38"/>
        <end position="382"/>
    </location>
</feature>
<feature type="region of interest" description="G-domain" evidence="8">
    <location>
        <begin position="467"/>
        <end position="615"/>
    </location>
</feature>
<dbReference type="InterPro" id="IPR005225">
    <property type="entry name" value="Small_GTP-bd"/>
</dbReference>
<comment type="similarity">
    <text evidence="1 8 9">Belongs to the TRAFAC class translation factor GTPase superfamily. Classic translation factor GTPase family. IF-2 subfamily.</text>
</comment>
<keyword evidence="4 8" id="KW-0547">Nucleotide-binding</keyword>
<comment type="subcellular location">
    <subcellularLocation>
        <location evidence="8">Cytoplasm</location>
    </subcellularLocation>
</comment>
<dbReference type="HAMAP" id="MF_00100_B">
    <property type="entry name" value="IF_2_B"/>
    <property type="match status" value="1"/>
</dbReference>
<dbReference type="InterPro" id="IPR036925">
    <property type="entry name" value="TIF_IF2_dom3_sf"/>
</dbReference>
<dbReference type="RefSeq" id="WP_014186835.1">
    <property type="nucleotide sequence ID" value="NC_016584.1"/>
</dbReference>
<evidence type="ECO:0000256" key="6">
    <source>
        <dbReference type="ARBA" id="ARBA00023134"/>
    </source>
</evidence>
<dbReference type="InterPro" id="IPR000178">
    <property type="entry name" value="TF_IF2_bacterial-like"/>
</dbReference>
<dbReference type="GO" id="GO:0003743">
    <property type="term" value="F:translation initiation factor activity"/>
    <property type="evidence" value="ECO:0007669"/>
    <property type="project" value="UniProtKB-UniRule"/>
</dbReference>
<dbReference type="PROSITE" id="PS51722">
    <property type="entry name" value="G_TR_2"/>
    <property type="match status" value="1"/>
</dbReference>
<evidence type="ECO:0000313" key="13">
    <source>
        <dbReference type="Proteomes" id="UP000006346"/>
    </source>
</evidence>
<evidence type="ECO:0000256" key="10">
    <source>
        <dbReference type="SAM" id="MobiDB-lite"/>
    </source>
</evidence>
<reference evidence="12 13" key="2">
    <citation type="journal article" date="2012" name="J. Bacteriol.">
        <title>Complete genome sequences of Desulfosporosinus orientis DSM765T, Desulfosporosinus youngiae DSM17734T, Desulfosporosinus meridiei DSM13257T, and Desulfosporosinus acidiphilus DSM22704T.</title>
        <authorList>
            <person name="Pester M."/>
            <person name="Brambilla E."/>
            <person name="Alazard D."/>
            <person name="Rattei T."/>
            <person name="Weinmaier T."/>
            <person name="Han J."/>
            <person name="Lucas S."/>
            <person name="Lapidus A."/>
            <person name="Cheng J.F."/>
            <person name="Goodwin L."/>
            <person name="Pitluck S."/>
            <person name="Peters L."/>
            <person name="Ovchinnikova G."/>
            <person name="Teshima H."/>
            <person name="Detter J.C."/>
            <person name="Han C.S."/>
            <person name="Tapia R."/>
            <person name="Land M.L."/>
            <person name="Hauser L."/>
            <person name="Kyrpides N.C."/>
            <person name="Ivanova N.N."/>
            <person name="Pagani I."/>
            <person name="Huntmann M."/>
            <person name="Wei C.L."/>
            <person name="Davenport K.W."/>
            <person name="Daligault H."/>
            <person name="Chain P.S."/>
            <person name="Chen A."/>
            <person name="Mavromatis K."/>
            <person name="Markowitz V."/>
            <person name="Szeto E."/>
            <person name="Mikhailova N."/>
            <person name="Pati A."/>
            <person name="Wagner M."/>
            <person name="Woyke T."/>
            <person name="Ollivier B."/>
            <person name="Klenk H.P."/>
            <person name="Spring S."/>
            <person name="Loy A."/>
        </authorList>
    </citation>
    <scope>NUCLEOTIDE SEQUENCE [LARGE SCALE GENOMIC DNA]</scope>
    <source>
        <strain evidence="13">ATCC 19365 / DSM 765 / NCIMB 8382 / VKM B-1628</strain>
    </source>
</reference>
<evidence type="ECO:0000256" key="4">
    <source>
        <dbReference type="ARBA" id="ARBA00022741"/>
    </source>
</evidence>
<dbReference type="SUPFAM" id="SSF50447">
    <property type="entry name" value="Translation proteins"/>
    <property type="match status" value="2"/>
</dbReference>
<dbReference type="PROSITE" id="PS01176">
    <property type="entry name" value="IF2"/>
    <property type="match status" value="1"/>
</dbReference>
<dbReference type="Proteomes" id="UP000006346">
    <property type="component" value="Chromosome"/>
</dbReference>
<dbReference type="InterPro" id="IPR006847">
    <property type="entry name" value="IF2_N"/>
</dbReference>
<dbReference type="InterPro" id="IPR023115">
    <property type="entry name" value="TIF_IF2_dom3"/>
</dbReference>
<feature type="binding site" evidence="8">
    <location>
        <begin position="473"/>
        <end position="480"/>
    </location>
    <ligand>
        <name>GTP</name>
        <dbReference type="ChEBI" id="CHEBI:37565"/>
    </ligand>
</feature>
<keyword evidence="8" id="KW-0963">Cytoplasm</keyword>
<evidence type="ECO:0000256" key="5">
    <source>
        <dbReference type="ARBA" id="ARBA00022917"/>
    </source>
</evidence>
<dbReference type="GO" id="GO:0005525">
    <property type="term" value="F:GTP binding"/>
    <property type="evidence" value="ECO:0007669"/>
    <property type="project" value="UniProtKB-KW"/>
</dbReference>
<dbReference type="FunFam" id="2.40.30.10:FF:000054">
    <property type="entry name" value="Translation initiation factor IF-2"/>
    <property type="match status" value="1"/>
</dbReference>
<feature type="binding site" evidence="8">
    <location>
        <begin position="573"/>
        <end position="576"/>
    </location>
    <ligand>
        <name>GTP</name>
        <dbReference type="ChEBI" id="CHEBI:37565"/>
    </ligand>
</feature>
<feature type="compositionally biased region" description="Basic and acidic residues" evidence="10">
    <location>
        <begin position="78"/>
        <end position="91"/>
    </location>
</feature>
<dbReference type="SUPFAM" id="SSF52156">
    <property type="entry name" value="Initiation factor IF2/eIF5b, domain 3"/>
    <property type="match status" value="1"/>
</dbReference>
<dbReference type="STRING" id="768706.Desor_4624"/>
<feature type="binding site" evidence="8">
    <location>
        <begin position="519"/>
        <end position="523"/>
    </location>
    <ligand>
        <name>GTP</name>
        <dbReference type="ChEBI" id="CHEBI:37565"/>
    </ligand>
</feature>
<feature type="domain" description="Tr-type G" evidence="11">
    <location>
        <begin position="464"/>
        <end position="633"/>
    </location>
</feature>
<dbReference type="InterPro" id="IPR009000">
    <property type="entry name" value="Transl_B-barrel_sf"/>
</dbReference>
<evidence type="ECO:0000256" key="2">
    <source>
        <dbReference type="ARBA" id="ARBA00020675"/>
    </source>
</evidence>
<dbReference type="Pfam" id="PF04760">
    <property type="entry name" value="IF2_N"/>
    <property type="match status" value="2"/>
</dbReference>
<dbReference type="FunFam" id="3.40.50.300:FF:000019">
    <property type="entry name" value="Translation initiation factor IF-2"/>
    <property type="match status" value="1"/>
</dbReference>
<dbReference type="EMBL" id="CP003108">
    <property type="protein sequence ID" value="AET70028.1"/>
    <property type="molecule type" value="Genomic_DNA"/>
</dbReference>
<evidence type="ECO:0000259" key="11">
    <source>
        <dbReference type="PROSITE" id="PS51722"/>
    </source>
</evidence>
<reference evidence="13" key="1">
    <citation type="submission" date="2011-11" db="EMBL/GenBank/DDBJ databases">
        <title>Complete sequence of Desulfosporosinus orientis DSM 765.</title>
        <authorList>
            <person name="Lucas S."/>
            <person name="Han J."/>
            <person name="Lapidus A."/>
            <person name="Cheng J.-F."/>
            <person name="Goodwin L."/>
            <person name="Pitluck S."/>
            <person name="Peters L."/>
            <person name="Ovchinnikova G."/>
            <person name="Teshima H."/>
            <person name="Detter J.C."/>
            <person name="Han C."/>
            <person name="Tapia R."/>
            <person name="Land M."/>
            <person name="Hauser L."/>
            <person name="Kyrpides N."/>
            <person name="Ivanova N."/>
            <person name="Pagani I."/>
            <person name="Pester M."/>
            <person name="Spring S."/>
            <person name="Ollivier B."/>
            <person name="Rattei T."/>
            <person name="Klenk H.-P."/>
            <person name="Wagner M."/>
            <person name="Loy A."/>
            <person name="Woyke T."/>
        </authorList>
    </citation>
    <scope>NUCLEOTIDE SEQUENCE [LARGE SCALE GENOMIC DNA]</scope>
    <source>
        <strain evidence="13">ATCC 19365 / DSM 765 / NCIMB 8382 / VKM B-1628</strain>
    </source>
</reference>
<evidence type="ECO:0000256" key="7">
    <source>
        <dbReference type="ARBA" id="ARBA00025162"/>
    </source>
</evidence>
<accession>G7WC54</accession>
<dbReference type="HOGENOM" id="CLU_006301_5_1_9"/>
<organism evidence="12 13">
    <name type="scientific">Desulfosporosinus orientis (strain ATCC 19365 / DSM 765 / NCIMB 8382 / VKM B-1628 / Singapore I)</name>
    <name type="common">Desulfotomaculum orientis</name>
    <dbReference type="NCBI Taxonomy" id="768706"/>
    <lineage>
        <taxon>Bacteria</taxon>
        <taxon>Bacillati</taxon>
        <taxon>Bacillota</taxon>
        <taxon>Clostridia</taxon>
        <taxon>Eubacteriales</taxon>
        <taxon>Desulfitobacteriaceae</taxon>
        <taxon>Desulfosporosinus</taxon>
    </lineage>
</organism>
<evidence type="ECO:0000256" key="1">
    <source>
        <dbReference type="ARBA" id="ARBA00007733"/>
    </source>
</evidence>
<dbReference type="FunFam" id="3.40.50.10050:FF:000001">
    <property type="entry name" value="Translation initiation factor IF-2"/>
    <property type="match status" value="1"/>
</dbReference>
<dbReference type="KEGG" id="dor:Desor_4624"/>
<feature type="compositionally biased region" description="Basic and acidic residues" evidence="10">
    <location>
        <begin position="343"/>
        <end position="362"/>
    </location>
</feature>
<gene>
    <name evidence="8" type="primary">infB</name>
    <name evidence="12" type="ordered locus">Desor_4624</name>
</gene>
<dbReference type="OrthoDB" id="9811804at2"/>
<feature type="compositionally biased region" description="Polar residues" evidence="10">
    <location>
        <begin position="288"/>
        <end position="316"/>
    </location>
</feature>
<dbReference type="GO" id="GO:0005829">
    <property type="term" value="C:cytosol"/>
    <property type="evidence" value="ECO:0007669"/>
    <property type="project" value="TreeGrafter"/>
</dbReference>
<keyword evidence="6 8" id="KW-0342">GTP-binding</keyword>
<evidence type="ECO:0000256" key="3">
    <source>
        <dbReference type="ARBA" id="ARBA00022540"/>
    </source>
</evidence>
<name>G7WC54_DESOD</name>
<dbReference type="Pfam" id="PF11987">
    <property type="entry name" value="IF-2"/>
    <property type="match status" value="1"/>
</dbReference>
<dbReference type="InterPro" id="IPR027417">
    <property type="entry name" value="P-loop_NTPase"/>
</dbReference>
<dbReference type="NCBIfam" id="TIGR00231">
    <property type="entry name" value="small_GTP"/>
    <property type="match status" value="1"/>
</dbReference>
<evidence type="ECO:0000256" key="8">
    <source>
        <dbReference type="HAMAP-Rule" id="MF_00100"/>
    </source>
</evidence>
<keyword evidence="3 8" id="KW-0396">Initiation factor</keyword>
<dbReference type="InterPro" id="IPR053905">
    <property type="entry name" value="EF-G-like_DII"/>
</dbReference>
<dbReference type="AlphaFoldDB" id="G7WC54"/>
<dbReference type="Pfam" id="PF22042">
    <property type="entry name" value="EF-G_D2"/>
    <property type="match status" value="1"/>
</dbReference>
<dbReference type="Gene3D" id="2.40.30.10">
    <property type="entry name" value="Translation factors"/>
    <property type="match status" value="2"/>
</dbReference>
<dbReference type="Gene3D" id="3.40.50.10050">
    <property type="entry name" value="Translation initiation factor IF- 2, domain 3"/>
    <property type="match status" value="1"/>
</dbReference>
<feature type="compositionally biased region" description="Low complexity" evidence="10">
    <location>
        <begin position="120"/>
        <end position="287"/>
    </location>
</feature>
<evidence type="ECO:0000256" key="9">
    <source>
        <dbReference type="RuleBase" id="RU000644"/>
    </source>
</evidence>
<dbReference type="Pfam" id="PF00009">
    <property type="entry name" value="GTP_EFTU"/>
    <property type="match status" value="1"/>
</dbReference>
<dbReference type="CDD" id="cd01887">
    <property type="entry name" value="IF2_eIF5B"/>
    <property type="match status" value="1"/>
</dbReference>
<evidence type="ECO:0000313" key="12">
    <source>
        <dbReference type="EMBL" id="AET70028.1"/>
    </source>
</evidence>
<dbReference type="Gene3D" id="1.10.10.2480">
    <property type="match status" value="1"/>
</dbReference>
<dbReference type="FunFam" id="2.40.30.10:FF:000008">
    <property type="entry name" value="Translation initiation factor IF-2"/>
    <property type="match status" value="1"/>
</dbReference>
<dbReference type="GO" id="GO:0003924">
    <property type="term" value="F:GTPase activity"/>
    <property type="evidence" value="ECO:0007669"/>
    <property type="project" value="UniProtKB-UniRule"/>
</dbReference>
<dbReference type="NCBIfam" id="TIGR00487">
    <property type="entry name" value="IF-2"/>
    <property type="match status" value="1"/>
</dbReference>
<dbReference type="InterPro" id="IPR015760">
    <property type="entry name" value="TIF_IF2"/>
</dbReference>
<comment type="function">
    <text evidence="7 8 9">One of the essential components for the initiation of protein synthesis. Protects formylmethionyl-tRNA from spontaneous hydrolysis and promotes its binding to the 30S ribosomal subunits. Also involved in the hydrolysis of GTP during the formation of the 70S ribosomal complex.</text>
</comment>
<dbReference type="InterPro" id="IPR044145">
    <property type="entry name" value="IF2_II"/>
</dbReference>